<dbReference type="Pfam" id="PF03799">
    <property type="entry name" value="FtsQ_DivIB_C"/>
    <property type="match status" value="1"/>
</dbReference>
<dbReference type="InterPro" id="IPR026580">
    <property type="entry name" value="DivIB"/>
</dbReference>
<dbReference type="InterPro" id="IPR005548">
    <property type="entry name" value="Cell_div_FtsQ/DivIB_C"/>
</dbReference>
<dbReference type="InterPro" id="IPR013685">
    <property type="entry name" value="POTRA_FtsQ_type"/>
</dbReference>
<dbReference type="Proteomes" id="UP000053881">
    <property type="component" value="Unassembled WGS sequence"/>
</dbReference>
<evidence type="ECO:0000256" key="4">
    <source>
        <dbReference type="ARBA" id="ARBA00022692"/>
    </source>
</evidence>
<keyword evidence="6 8" id="KW-0472">Membrane</keyword>
<keyword evidence="3 8" id="KW-0132">Cell division</keyword>
<dbReference type="PATRIC" id="fig|217031.4.peg.7464"/>
<evidence type="ECO:0000256" key="2">
    <source>
        <dbReference type="ARBA" id="ARBA00022475"/>
    </source>
</evidence>
<dbReference type="GO" id="GO:0043093">
    <property type="term" value="P:FtsZ-dependent cytokinesis"/>
    <property type="evidence" value="ECO:0007669"/>
    <property type="project" value="UniProtKB-UniRule"/>
</dbReference>
<feature type="domain" description="POTRA" evidence="9">
    <location>
        <begin position="50"/>
        <end position="118"/>
    </location>
</feature>
<comment type="subcellular location">
    <subcellularLocation>
        <location evidence="8">Cell membrane</location>
        <topology evidence="8">Single-pass type II membrane protein</topology>
    </subcellularLocation>
    <subcellularLocation>
        <location evidence="1">Membrane</location>
    </subcellularLocation>
    <text evidence="8">Localizes to the division septum.</text>
</comment>
<evidence type="ECO:0000256" key="3">
    <source>
        <dbReference type="ARBA" id="ARBA00022618"/>
    </source>
</evidence>
<dbReference type="PANTHER" id="PTHR37820">
    <property type="entry name" value="CELL DIVISION PROTEIN DIVIB"/>
    <property type="match status" value="1"/>
</dbReference>
<evidence type="ECO:0000256" key="8">
    <source>
        <dbReference type="HAMAP-Rule" id="MF_00912"/>
    </source>
</evidence>
<dbReference type="AlphaFoldDB" id="A0A0Q9XND6"/>
<name>A0A0Q9XND6_9BACI</name>
<dbReference type="PROSITE" id="PS51779">
    <property type="entry name" value="POTRA"/>
    <property type="match status" value="1"/>
</dbReference>
<comment type="function">
    <text evidence="8">Cell division protein that may be involved in stabilizing or promoting the assembly of the division complex.</text>
</comment>
<evidence type="ECO:0000256" key="7">
    <source>
        <dbReference type="ARBA" id="ARBA00023306"/>
    </source>
</evidence>
<keyword evidence="4 8" id="KW-0812">Transmembrane</keyword>
<evidence type="ECO:0000256" key="1">
    <source>
        <dbReference type="ARBA" id="ARBA00004370"/>
    </source>
</evidence>
<dbReference type="Gene3D" id="3.40.50.10960">
    <property type="match status" value="1"/>
</dbReference>
<dbReference type="InterPro" id="IPR050487">
    <property type="entry name" value="FtsQ_DivIB"/>
</dbReference>
<dbReference type="EMBL" id="LGPB01000137">
    <property type="protein sequence ID" value="KRG09787.1"/>
    <property type="molecule type" value="Genomic_DNA"/>
</dbReference>
<evidence type="ECO:0000259" key="9">
    <source>
        <dbReference type="PROSITE" id="PS51779"/>
    </source>
</evidence>
<keyword evidence="2 8" id="KW-1003">Cell membrane</keyword>
<evidence type="ECO:0000256" key="6">
    <source>
        <dbReference type="ARBA" id="ARBA00023136"/>
    </source>
</evidence>
<dbReference type="GO" id="GO:0005886">
    <property type="term" value="C:plasma membrane"/>
    <property type="evidence" value="ECO:0007669"/>
    <property type="project" value="UniProtKB-SubCell"/>
</dbReference>
<dbReference type="GO" id="GO:0032153">
    <property type="term" value="C:cell division site"/>
    <property type="evidence" value="ECO:0007669"/>
    <property type="project" value="UniProtKB-UniRule"/>
</dbReference>
<dbReference type="PANTHER" id="PTHR37820:SF1">
    <property type="entry name" value="CELL DIVISION PROTEIN FTSQ"/>
    <property type="match status" value="1"/>
</dbReference>
<comment type="similarity">
    <text evidence="8">Belongs to the FtsQ/DivIB family. DivIB subfamily.</text>
</comment>
<evidence type="ECO:0000256" key="5">
    <source>
        <dbReference type="ARBA" id="ARBA00022989"/>
    </source>
</evidence>
<accession>A0A0Q9XND6</accession>
<proteinExistence type="inferred from homology"/>
<keyword evidence="7 8" id="KW-0131">Cell cycle</keyword>
<comment type="caution">
    <text evidence="10">The sequence shown here is derived from an EMBL/GenBank/DDBJ whole genome shotgun (WGS) entry which is preliminary data.</text>
</comment>
<gene>
    <name evidence="8" type="primary">divIB</name>
    <name evidence="10" type="ORF">ACA29_21940</name>
</gene>
<keyword evidence="5 8" id="KW-1133">Transmembrane helix</keyword>
<reference evidence="10 11" key="1">
    <citation type="submission" date="2015-06" db="EMBL/GenBank/DDBJ databases">
        <title>Genome sequencing project of Bacillus galactosidilyticus PL133.</title>
        <authorList>
            <person name="Gaiero J."/>
            <person name="Nicol R."/>
            <person name="Habash M."/>
        </authorList>
    </citation>
    <scope>NUCLEOTIDE SEQUENCE [LARGE SCALE GENOMIC DNA]</scope>
    <source>
        <strain evidence="10 11">PL133</strain>
    </source>
</reference>
<evidence type="ECO:0000313" key="11">
    <source>
        <dbReference type="Proteomes" id="UP000053881"/>
    </source>
</evidence>
<evidence type="ECO:0000313" key="10">
    <source>
        <dbReference type="EMBL" id="KRG09787.1"/>
    </source>
</evidence>
<feature type="transmembrane region" description="Helical" evidence="8">
    <location>
        <begin position="28"/>
        <end position="45"/>
    </location>
</feature>
<dbReference type="Gene3D" id="3.10.20.310">
    <property type="entry name" value="membrane protein fhac"/>
    <property type="match status" value="1"/>
</dbReference>
<organism evidence="10 11">
    <name type="scientific">Lederbergia galactosidilytica</name>
    <dbReference type="NCBI Taxonomy" id="217031"/>
    <lineage>
        <taxon>Bacteria</taxon>
        <taxon>Bacillati</taxon>
        <taxon>Bacillota</taxon>
        <taxon>Bacilli</taxon>
        <taxon>Bacillales</taxon>
        <taxon>Bacillaceae</taxon>
        <taxon>Lederbergia</taxon>
    </lineage>
</organism>
<protein>
    <recommendedName>
        <fullName evidence="8">Cell division protein DivIB</fullName>
    </recommendedName>
</protein>
<sequence>MQKGKILSLEDRIPKIKEHRRKKANRRLIILLSIFFLLIVIVVYFQSPLSHIKEIDIRGNKIASKEEILSISGLEPGGKLWNINRKNVKNKIKKLPEVKDLEVKIKFPNTIEVHIKEYSSLALLMSNDQVQPVLENGQVLKEKSRLLMNAPILIGFKEDKILKELISQLKDIPTEIYYSISEIQHDPKNTDPFHIYLFMNDGNEVNATIPTLAEKMAHYPSVVGQLDPDVKGVIDFEVGSFFRAYEKEGEDMSEEGER</sequence>
<dbReference type="InterPro" id="IPR034746">
    <property type="entry name" value="POTRA"/>
</dbReference>
<dbReference type="HAMAP" id="MF_00912">
    <property type="entry name" value="DivIB"/>
    <property type="match status" value="1"/>
</dbReference>
<dbReference type="Pfam" id="PF08478">
    <property type="entry name" value="POTRA_1"/>
    <property type="match status" value="1"/>
</dbReference>